<organism evidence="2 3">
    <name type="scientific">Streptomyces viridochromogenes Tue57</name>
    <dbReference type="NCBI Taxonomy" id="1160705"/>
    <lineage>
        <taxon>Bacteria</taxon>
        <taxon>Bacillati</taxon>
        <taxon>Actinomycetota</taxon>
        <taxon>Actinomycetes</taxon>
        <taxon>Kitasatosporales</taxon>
        <taxon>Streptomycetaceae</taxon>
        <taxon>Streptomyces</taxon>
    </lineage>
</organism>
<proteinExistence type="predicted"/>
<gene>
    <name evidence="2" type="ORF">STVIR_3845</name>
</gene>
<name>L8PG31_STRVR</name>
<protein>
    <submittedName>
        <fullName evidence="2">Uncharacterized protein</fullName>
    </submittedName>
</protein>
<sequence>MGRGHVPSTFFLLSGADSAAKVAWGRRGISTTSRLIRHFTLQGDLLVHLLGKAIPSLYSALRSVYRLLMHPAAACRDHTAATRPPARSGGPPDPRPRCPGGDGKTCLPASPPAPTTRVERNAPTNPKAHPRPGPAATASQAPMCRPRSRSS</sequence>
<feature type="region of interest" description="Disordered" evidence="1">
    <location>
        <begin position="77"/>
        <end position="151"/>
    </location>
</feature>
<accession>L8PG31</accession>
<evidence type="ECO:0000313" key="2">
    <source>
        <dbReference type="EMBL" id="ELS55144.1"/>
    </source>
</evidence>
<dbReference type="AlphaFoldDB" id="L8PG31"/>
<dbReference type="EMBL" id="AMLP01000122">
    <property type="protein sequence ID" value="ELS55144.1"/>
    <property type="molecule type" value="Genomic_DNA"/>
</dbReference>
<dbReference type="Proteomes" id="UP000011205">
    <property type="component" value="Unassembled WGS sequence"/>
</dbReference>
<evidence type="ECO:0000256" key="1">
    <source>
        <dbReference type="SAM" id="MobiDB-lite"/>
    </source>
</evidence>
<evidence type="ECO:0000313" key="3">
    <source>
        <dbReference type="Proteomes" id="UP000011205"/>
    </source>
</evidence>
<comment type="caution">
    <text evidence="2">The sequence shown here is derived from an EMBL/GenBank/DDBJ whole genome shotgun (WGS) entry which is preliminary data.</text>
</comment>
<reference evidence="2 3" key="1">
    <citation type="journal article" date="2013" name="Genome Announc.">
        <title>Draft Genome Sequence of Streptomyces viridochromogenes Strain Tu57, Producer of Avilamycin.</title>
        <authorList>
            <person name="Gruning B.A."/>
            <person name="Erxleben A."/>
            <person name="Hahnlein A."/>
            <person name="Gunther S."/>
        </authorList>
    </citation>
    <scope>NUCLEOTIDE SEQUENCE [LARGE SCALE GENOMIC DNA]</scope>
    <source>
        <strain evidence="2 3">Tue57</strain>
    </source>
</reference>